<evidence type="ECO:0000256" key="6">
    <source>
        <dbReference type="ARBA" id="ARBA00023136"/>
    </source>
</evidence>
<keyword evidence="9" id="KW-0449">Lipoprotein</keyword>
<comment type="subcellular location">
    <subcellularLocation>
        <location evidence="10">Endomembrane system</location>
        <topology evidence="10">Lipid-anchor</topology>
    </subcellularLocation>
    <subcellularLocation>
        <location evidence="1">Membrane</location>
        <topology evidence="1">Lipid-anchor</topology>
        <topology evidence="1">GPI-anchor</topology>
    </subcellularLocation>
</comment>
<evidence type="ECO:0000256" key="4">
    <source>
        <dbReference type="ARBA" id="ARBA00022729"/>
    </source>
</evidence>
<dbReference type="PANTHER" id="PTHR34114">
    <property type="entry name" value="ARABINOGALACTAN PEPTIDE 1"/>
    <property type="match status" value="1"/>
</dbReference>
<organism evidence="12 13">
    <name type="scientific">Brassica napus</name>
    <name type="common">Rape</name>
    <dbReference type="NCBI Taxonomy" id="3708"/>
    <lineage>
        <taxon>Eukaryota</taxon>
        <taxon>Viridiplantae</taxon>
        <taxon>Streptophyta</taxon>
        <taxon>Embryophyta</taxon>
        <taxon>Tracheophyta</taxon>
        <taxon>Spermatophyta</taxon>
        <taxon>Magnoliopsida</taxon>
        <taxon>eudicotyledons</taxon>
        <taxon>Gunneridae</taxon>
        <taxon>Pentapetalae</taxon>
        <taxon>rosids</taxon>
        <taxon>malvids</taxon>
        <taxon>Brassicales</taxon>
        <taxon>Brassicaceae</taxon>
        <taxon>Brassiceae</taxon>
        <taxon>Brassica</taxon>
    </lineage>
</organism>
<protein>
    <submittedName>
        <fullName evidence="12">Uncharacterized protein</fullName>
    </submittedName>
</protein>
<evidence type="ECO:0000313" key="12">
    <source>
        <dbReference type="EMBL" id="KAH0935600.1"/>
    </source>
</evidence>
<reference evidence="12 13" key="1">
    <citation type="submission" date="2021-05" db="EMBL/GenBank/DDBJ databases">
        <title>Genome Assembly of Synthetic Allotetraploid Brassica napus Reveals Homoeologous Exchanges between Subgenomes.</title>
        <authorList>
            <person name="Davis J.T."/>
        </authorList>
    </citation>
    <scope>NUCLEOTIDE SEQUENCE [LARGE SCALE GENOMIC DNA]</scope>
    <source>
        <strain evidence="13">cv. Da-Ae</strain>
        <tissue evidence="12">Seedling</tissue>
    </source>
</reference>
<evidence type="ECO:0000256" key="11">
    <source>
        <dbReference type="SAM" id="Phobius"/>
    </source>
</evidence>
<feature type="transmembrane region" description="Helical" evidence="11">
    <location>
        <begin position="101"/>
        <end position="120"/>
    </location>
</feature>
<evidence type="ECO:0000256" key="7">
    <source>
        <dbReference type="ARBA" id="ARBA00023180"/>
    </source>
</evidence>
<dbReference type="EMBL" id="JAGKQM010000003">
    <property type="protein sequence ID" value="KAH0935600.1"/>
    <property type="molecule type" value="Genomic_DNA"/>
</dbReference>
<evidence type="ECO:0000256" key="10">
    <source>
        <dbReference type="ARBA" id="ARBA00037868"/>
    </source>
</evidence>
<dbReference type="InterPro" id="IPR039281">
    <property type="entry name" value="AGP3/12/13/14/21"/>
</dbReference>
<keyword evidence="8" id="KW-0379">Hydroxylation</keyword>
<keyword evidence="11" id="KW-1133">Transmembrane helix</keyword>
<evidence type="ECO:0000256" key="8">
    <source>
        <dbReference type="ARBA" id="ARBA00023278"/>
    </source>
</evidence>
<evidence type="ECO:0000313" key="13">
    <source>
        <dbReference type="Proteomes" id="UP000824890"/>
    </source>
</evidence>
<evidence type="ECO:0000256" key="9">
    <source>
        <dbReference type="ARBA" id="ARBA00023288"/>
    </source>
</evidence>
<dbReference type="PANTHER" id="PTHR34114:SF11">
    <property type="entry name" value="ARABINOGALACTAN PROTEIN 13-RELATED"/>
    <property type="match status" value="1"/>
</dbReference>
<sequence length="152" mass="16541">MVFSGGTVMSVAHLSAEMWQRLRRIPPSERIGSSEMINIVFYILKLTKKTIVIMIVIALLLMAHIQLPSLHISTTFICILSVQISNPDHVELSMEAMKMKLFVAVLVVGMAFSAMQQAAAVEAPAPSPTSDASLSIPTFVATVVTMAFGFLF</sequence>
<keyword evidence="11" id="KW-0812">Transmembrane</keyword>
<proteinExistence type="inferred from homology"/>
<dbReference type="Proteomes" id="UP000824890">
    <property type="component" value="Unassembled WGS sequence"/>
</dbReference>
<comment type="caution">
    <text evidence="12">The sequence shown here is derived from an EMBL/GenBank/DDBJ whole genome shotgun (WGS) entry which is preliminary data.</text>
</comment>
<gene>
    <name evidence="12" type="ORF">HID58_012717</name>
</gene>
<evidence type="ECO:0000256" key="2">
    <source>
        <dbReference type="ARBA" id="ARBA00005835"/>
    </source>
</evidence>
<keyword evidence="3" id="KW-0336">GPI-anchor</keyword>
<keyword evidence="7" id="KW-0325">Glycoprotein</keyword>
<keyword evidence="5" id="KW-0654">Proteoglycan</keyword>
<accession>A0ABQ8E1V8</accession>
<feature type="transmembrane region" description="Helical" evidence="11">
    <location>
        <begin position="132"/>
        <end position="151"/>
    </location>
</feature>
<keyword evidence="13" id="KW-1185">Reference proteome</keyword>
<feature type="transmembrane region" description="Helical" evidence="11">
    <location>
        <begin position="51"/>
        <end position="80"/>
    </location>
</feature>
<evidence type="ECO:0000256" key="5">
    <source>
        <dbReference type="ARBA" id="ARBA00022974"/>
    </source>
</evidence>
<comment type="similarity">
    <text evidence="2">Belongs to the AG-peptide AGP family.</text>
</comment>
<keyword evidence="6 11" id="KW-0472">Membrane</keyword>
<name>A0ABQ8E1V8_BRANA</name>
<evidence type="ECO:0000256" key="3">
    <source>
        <dbReference type="ARBA" id="ARBA00022622"/>
    </source>
</evidence>
<evidence type="ECO:0000256" key="1">
    <source>
        <dbReference type="ARBA" id="ARBA00004589"/>
    </source>
</evidence>
<keyword evidence="4" id="KW-0732">Signal</keyword>